<dbReference type="PIRSF" id="PIRSF001365">
    <property type="entry name" value="DHDPS"/>
    <property type="match status" value="1"/>
</dbReference>
<sequence>MPRLPYTYRGYVVPVLTPITDDSARTLNTDVIPTYAQYLADNGVKGVLVNGTSGEGPSLSIAERKTITEAWATAVKSTKQHLMIQVGGAPLPHVLELARHAESIGVDSLLCLPELYFRPANSEQLVEYLTLVGAAAPKTPLLYYHFPMYTNVNIHMGQFLESLGDKIPSFVGIKFTSTNLEEGTQAVHADNNKYVIFLGSDQIFAGALALGIDSAIPTSVNMFPRLAMELLDAGLEGDIMKAREKQQQLSKAIQVIAIDGTWVETMKAAMKLLTPIDVGPPRPPLRPLPAKSVAAMKKGLKNLGYNV</sequence>
<dbReference type="SMART" id="SM01130">
    <property type="entry name" value="DHDPS"/>
    <property type="match status" value="1"/>
</dbReference>
<comment type="catalytic activity">
    <reaction evidence="10">
        <text>aceneuramate = aldehydo-N-acetyl-D-mannosamine + pyruvate</text>
        <dbReference type="Rhea" id="RHEA:23296"/>
        <dbReference type="ChEBI" id="CHEBI:15361"/>
        <dbReference type="ChEBI" id="CHEBI:17122"/>
        <dbReference type="ChEBI" id="CHEBI:173083"/>
        <dbReference type="EC" id="4.1.3.3"/>
    </reaction>
</comment>
<evidence type="ECO:0000256" key="1">
    <source>
        <dbReference type="ARBA" id="ARBA00004496"/>
    </source>
</evidence>
<comment type="subcellular location">
    <subcellularLocation>
        <location evidence="1">Cytoplasm</location>
    </subcellularLocation>
</comment>
<protein>
    <recommendedName>
        <fullName evidence="5">N-acetylneuraminate lyase</fullName>
        <ecNumber evidence="5">4.1.3.3</ecNumber>
    </recommendedName>
</protein>
<dbReference type="SUPFAM" id="SSF51569">
    <property type="entry name" value="Aldolase"/>
    <property type="match status" value="1"/>
</dbReference>
<evidence type="ECO:0000256" key="6">
    <source>
        <dbReference type="ARBA" id="ARBA00022490"/>
    </source>
</evidence>
<accession>A0AAJ7FGA1</accession>
<keyword evidence="9" id="KW-0119">Carbohydrate metabolism</keyword>
<evidence type="ECO:0000256" key="7">
    <source>
        <dbReference type="ARBA" id="ARBA00023239"/>
    </source>
</evidence>
<feature type="active site" description="Proton donor/acceptor" evidence="12">
    <location>
        <position position="144"/>
    </location>
</feature>
<evidence type="ECO:0000256" key="2">
    <source>
        <dbReference type="ARBA" id="ARBA00004878"/>
    </source>
</evidence>
<gene>
    <name evidence="15" type="primary">LOC107265433</name>
</gene>
<dbReference type="GO" id="GO:0008747">
    <property type="term" value="F:N-acetylneuraminate lyase activity"/>
    <property type="evidence" value="ECO:0007669"/>
    <property type="project" value="UniProtKB-EC"/>
</dbReference>
<feature type="active site" description="Schiff-base intermediate with substrate" evidence="12">
    <location>
        <position position="174"/>
    </location>
</feature>
<evidence type="ECO:0000256" key="9">
    <source>
        <dbReference type="ARBA" id="ARBA00023277"/>
    </source>
</evidence>
<dbReference type="RefSeq" id="XP_015590365.1">
    <property type="nucleotide sequence ID" value="XM_015734879.2"/>
</dbReference>
<evidence type="ECO:0000256" key="5">
    <source>
        <dbReference type="ARBA" id="ARBA00012911"/>
    </source>
</evidence>
<evidence type="ECO:0000256" key="11">
    <source>
        <dbReference type="PIRNR" id="PIRNR001365"/>
    </source>
</evidence>
<dbReference type="PRINTS" id="PR00146">
    <property type="entry name" value="DHPICSNTHASE"/>
</dbReference>
<comment type="similarity">
    <text evidence="3">Belongs to the DapA family. NanA subfamily.</text>
</comment>
<dbReference type="AlphaFoldDB" id="A0AAJ7FGA1"/>
<evidence type="ECO:0000313" key="14">
    <source>
        <dbReference type="Proteomes" id="UP000694920"/>
    </source>
</evidence>
<organism evidence="14 15">
    <name type="scientific">Cephus cinctus</name>
    <name type="common">Wheat stem sawfly</name>
    <dbReference type="NCBI Taxonomy" id="211228"/>
    <lineage>
        <taxon>Eukaryota</taxon>
        <taxon>Metazoa</taxon>
        <taxon>Ecdysozoa</taxon>
        <taxon>Arthropoda</taxon>
        <taxon>Hexapoda</taxon>
        <taxon>Insecta</taxon>
        <taxon>Pterygota</taxon>
        <taxon>Neoptera</taxon>
        <taxon>Endopterygota</taxon>
        <taxon>Hymenoptera</taxon>
        <taxon>Cephoidea</taxon>
        <taxon>Cephidae</taxon>
        <taxon>Cephus</taxon>
    </lineage>
</organism>
<comment type="subunit">
    <text evidence="4">Homotetramer.</text>
</comment>
<evidence type="ECO:0000256" key="13">
    <source>
        <dbReference type="PIRSR" id="PIRSR001365-2"/>
    </source>
</evidence>
<reference evidence="15" key="1">
    <citation type="submission" date="2025-08" db="UniProtKB">
        <authorList>
            <consortium name="RefSeq"/>
        </authorList>
    </citation>
    <scope>IDENTIFICATION</scope>
</reference>
<feature type="binding site" evidence="13">
    <location>
        <position position="216"/>
    </location>
    <ligand>
        <name>pyruvate</name>
        <dbReference type="ChEBI" id="CHEBI:15361"/>
    </ligand>
</feature>
<evidence type="ECO:0000256" key="3">
    <source>
        <dbReference type="ARBA" id="ARBA00006324"/>
    </source>
</evidence>
<evidence type="ECO:0000256" key="12">
    <source>
        <dbReference type="PIRSR" id="PIRSR001365-1"/>
    </source>
</evidence>
<dbReference type="Proteomes" id="UP000694920">
    <property type="component" value="Unplaced"/>
</dbReference>
<evidence type="ECO:0000256" key="10">
    <source>
        <dbReference type="ARBA" id="ARBA00044906"/>
    </source>
</evidence>
<evidence type="ECO:0000313" key="15">
    <source>
        <dbReference type="RefSeq" id="XP_015590365.1"/>
    </source>
</evidence>
<dbReference type="KEGG" id="ccin:107265433"/>
<dbReference type="Gene3D" id="3.20.20.70">
    <property type="entry name" value="Aldolase class I"/>
    <property type="match status" value="1"/>
</dbReference>
<evidence type="ECO:0000256" key="8">
    <source>
        <dbReference type="ARBA" id="ARBA00023270"/>
    </source>
</evidence>
<dbReference type="PANTHER" id="PTHR12128:SF21">
    <property type="entry name" value="N-ACETYLNEURAMINATE LYASE"/>
    <property type="match status" value="1"/>
</dbReference>
<keyword evidence="7 11" id="KW-0456">Lyase</keyword>
<dbReference type="InterPro" id="IPR013785">
    <property type="entry name" value="Aldolase_TIM"/>
</dbReference>
<keyword evidence="14" id="KW-1185">Reference proteome</keyword>
<dbReference type="PANTHER" id="PTHR12128">
    <property type="entry name" value="DIHYDRODIPICOLINATE SYNTHASE"/>
    <property type="match status" value="1"/>
</dbReference>
<proteinExistence type="inferred from homology"/>
<dbReference type="EC" id="4.1.3.3" evidence="5"/>
<comment type="pathway">
    <text evidence="2">Amino-sugar metabolism; N-acetylneuraminate degradation.</text>
</comment>
<name>A0AAJ7FGA1_CEPCN</name>
<evidence type="ECO:0000256" key="4">
    <source>
        <dbReference type="ARBA" id="ARBA00011881"/>
    </source>
</evidence>
<dbReference type="InterPro" id="IPR002220">
    <property type="entry name" value="DapA-like"/>
</dbReference>
<keyword evidence="8" id="KW-0704">Schiff base</keyword>
<dbReference type="GeneID" id="107265433"/>
<dbReference type="GO" id="GO:0005737">
    <property type="term" value="C:cytoplasm"/>
    <property type="evidence" value="ECO:0007669"/>
    <property type="project" value="UniProtKB-SubCell"/>
</dbReference>
<keyword evidence="6" id="KW-0963">Cytoplasm</keyword>
<dbReference type="Pfam" id="PF00701">
    <property type="entry name" value="DHDPS"/>
    <property type="match status" value="1"/>
</dbReference>